<keyword evidence="12 13" id="KW-0472">Membrane</keyword>
<dbReference type="GO" id="GO:0016020">
    <property type="term" value="C:membrane"/>
    <property type="evidence" value="ECO:0007669"/>
    <property type="project" value="UniProtKB-SubCell"/>
</dbReference>
<dbReference type="OrthoDB" id="1470350at2759"/>
<dbReference type="InterPro" id="IPR050121">
    <property type="entry name" value="Cytochrome_P450_monoxygenase"/>
</dbReference>
<dbReference type="Proteomes" id="UP000298030">
    <property type="component" value="Unassembled WGS sequence"/>
</dbReference>
<evidence type="ECO:0000313" key="14">
    <source>
        <dbReference type="EMBL" id="TEB32719.1"/>
    </source>
</evidence>
<evidence type="ECO:0000256" key="13">
    <source>
        <dbReference type="SAM" id="Phobius"/>
    </source>
</evidence>
<dbReference type="SUPFAM" id="SSF48264">
    <property type="entry name" value="Cytochrome P450"/>
    <property type="match status" value="1"/>
</dbReference>
<keyword evidence="8 13" id="KW-1133">Transmembrane helix</keyword>
<dbReference type="GO" id="GO:0016705">
    <property type="term" value="F:oxidoreductase activity, acting on paired donors, with incorporation or reduction of molecular oxygen"/>
    <property type="evidence" value="ECO:0007669"/>
    <property type="project" value="InterPro"/>
</dbReference>
<organism evidence="14 15">
    <name type="scientific">Coprinellus micaceus</name>
    <name type="common">Glistening ink-cap mushroom</name>
    <name type="synonym">Coprinus micaceus</name>
    <dbReference type="NCBI Taxonomy" id="71717"/>
    <lineage>
        <taxon>Eukaryota</taxon>
        <taxon>Fungi</taxon>
        <taxon>Dikarya</taxon>
        <taxon>Basidiomycota</taxon>
        <taxon>Agaricomycotina</taxon>
        <taxon>Agaricomycetes</taxon>
        <taxon>Agaricomycetidae</taxon>
        <taxon>Agaricales</taxon>
        <taxon>Agaricineae</taxon>
        <taxon>Psathyrellaceae</taxon>
        <taxon>Coprinellus</taxon>
    </lineage>
</organism>
<keyword evidence="5" id="KW-0349">Heme</keyword>
<evidence type="ECO:0000256" key="3">
    <source>
        <dbReference type="ARBA" id="ARBA00004721"/>
    </source>
</evidence>
<dbReference type="PANTHER" id="PTHR24305:SF166">
    <property type="entry name" value="CYTOCHROME P450 12A4, MITOCHONDRIAL-RELATED"/>
    <property type="match status" value="1"/>
</dbReference>
<keyword evidence="7" id="KW-0479">Metal-binding</keyword>
<keyword evidence="10" id="KW-0408">Iron</keyword>
<evidence type="ECO:0000256" key="5">
    <source>
        <dbReference type="ARBA" id="ARBA00022617"/>
    </source>
</evidence>
<evidence type="ECO:0000256" key="2">
    <source>
        <dbReference type="ARBA" id="ARBA00004370"/>
    </source>
</evidence>
<comment type="subcellular location">
    <subcellularLocation>
        <location evidence="2">Membrane</location>
    </subcellularLocation>
</comment>
<evidence type="ECO:0000256" key="4">
    <source>
        <dbReference type="ARBA" id="ARBA00010617"/>
    </source>
</evidence>
<keyword evidence="15" id="KW-1185">Reference proteome</keyword>
<dbReference type="AlphaFoldDB" id="A0A4Y7TGU4"/>
<dbReference type="GO" id="GO:0004497">
    <property type="term" value="F:monooxygenase activity"/>
    <property type="evidence" value="ECO:0007669"/>
    <property type="project" value="UniProtKB-KW"/>
</dbReference>
<reference evidence="14 15" key="1">
    <citation type="journal article" date="2019" name="Nat. Ecol. Evol.">
        <title>Megaphylogeny resolves global patterns of mushroom evolution.</title>
        <authorList>
            <person name="Varga T."/>
            <person name="Krizsan K."/>
            <person name="Foldi C."/>
            <person name="Dima B."/>
            <person name="Sanchez-Garcia M."/>
            <person name="Sanchez-Ramirez S."/>
            <person name="Szollosi G.J."/>
            <person name="Szarkandi J.G."/>
            <person name="Papp V."/>
            <person name="Albert L."/>
            <person name="Andreopoulos W."/>
            <person name="Angelini C."/>
            <person name="Antonin V."/>
            <person name="Barry K.W."/>
            <person name="Bougher N.L."/>
            <person name="Buchanan P."/>
            <person name="Buyck B."/>
            <person name="Bense V."/>
            <person name="Catcheside P."/>
            <person name="Chovatia M."/>
            <person name="Cooper J."/>
            <person name="Damon W."/>
            <person name="Desjardin D."/>
            <person name="Finy P."/>
            <person name="Geml J."/>
            <person name="Haridas S."/>
            <person name="Hughes K."/>
            <person name="Justo A."/>
            <person name="Karasinski D."/>
            <person name="Kautmanova I."/>
            <person name="Kiss B."/>
            <person name="Kocsube S."/>
            <person name="Kotiranta H."/>
            <person name="LaButti K.M."/>
            <person name="Lechner B.E."/>
            <person name="Liimatainen K."/>
            <person name="Lipzen A."/>
            <person name="Lukacs Z."/>
            <person name="Mihaltcheva S."/>
            <person name="Morgado L.N."/>
            <person name="Niskanen T."/>
            <person name="Noordeloos M.E."/>
            <person name="Ohm R.A."/>
            <person name="Ortiz-Santana B."/>
            <person name="Ovrebo C."/>
            <person name="Racz N."/>
            <person name="Riley R."/>
            <person name="Savchenko A."/>
            <person name="Shiryaev A."/>
            <person name="Soop K."/>
            <person name="Spirin V."/>
            <person name="Szebenyi C."/>
            <person name="Tomsovsky M."/>
            <person name="Tulloss R.E."/>
            <person name="Uehling J."/>
            <person name="Grigoriev I.V."/>
            <person name="Vagvolgyi C."/>
            <person name="Papp T."/>
            <person name="Martin F.M."/>
            <person name="Miettinen O."/>
            <person name="Hibbett D.S."/>
            <person name="Nagy L.G."/>
        </authorList>
    </citation>
    <scope>NUCLEOTIDE SEQUENCE [LARGE SCALE GENOMIC DNA]</scope>
    <source>
        <strain evidence="14 15">FP101781</strain>
    </source>
</reference>
<evidence type="ECO:0000256" key="12">
    <source>
        <dbReference type="ARBA" id="ARBA00023136"/>
    </source>
</evidence>
<dbReference type="EMBL" id="QPFP01000014">
    <property type="protein sequence ID" value="TEB32719.1"/>
    <property type="molecule type" value="Genomic_DNA"/>
</dbReference>
<proteinExistence type="inferred from homology"/>
<keyword evidence="9" id="KW-0560">Oxidoreductase</keyword>
<evidence type="ECO:0000256" key="1">
    <source>
        <dbReference type="ARBA" id="ARBA00001971"/>
    </source>
</evidence>
<sequence>MSYSASLTLQILTTLLAAYSTRSVFYRLFLHPLSRFPGPTLAAITDAHAGWYEVIQKGCILDQLESLHEKYGPVVRIGPGKLHFNDPRAFDDIYKSLTLTKAPYFYDATHEQNSSWATTDPREVLRPLFSKQGIFKLEHVIQSVVDRLLMTLSKADPNDPINLHHAFMSASFELITIYCFAKSHKAVDDPQFSHPIILALDGIDFYLVFFATTYIGPILELLIFGLPLWLAGLMRSKAQAMQEHFGVIAKQVEEVMEDREKLESVDHETVFHHLLMPLEKRGGVVPTKKSLLDEAGVLVAAGTETVANACTTVVFHVLRNGDMEAKLRKELEKAWPDVTAPMPLENLEGLPYLASSSFISAGGKYLNGLFRLPLSRKAYVCPMAS</sequence>
<name>A0A4Y7TGU4_COPMI</name>
<dbReference type="GO" id="GO:0020037">
    <property type="term" value="F:heme binding"/>
    <property type="evidence" value="ECO:0007669"/>
    <property type="project" value="InterPro"/>
</dbReference>
<keyword evidence="6 13" id="KW-0812">Transmembrane</keyword>
<protein>
    <submittedName>
        <fullName evidence="14">Cytochrome P450</fullName>
    </submittedName>
</protein>
<evidence type="ECO:0000313" key="15">
    <source>
        <dbReference type="Proteomes" id="UP000298030"/>
    </source>
</evidence>
<accession>A0A4Y7TGU4</accession>
<dbReference type="Gene3D" id="1.10.630.10">
    <property type="entry name" value="Cytochrome P450"/>
    <property type="match status" value="1"/>
</dbReference>
<comment type="pathway">
    <text evidence="3">Secondary metabolite biosynthesis; terpenoid biosynthesis.</text>
</comment>
<dbReference type="PANTHER" id="PTHR24305">
    <property type="entry name" value="CYTOCHROME P450"/>
    <property type="match status" value="1"/>
</dbReference>
<evidence type="ECO:0000256" key="10">
    <source>
        <dbReference type="ARBA" id="ARBA00023004"/>
    </source>
</evidence>
<evidence type="ECO:0000256" key="7">
    <source>
        <dbReference type="ARBA" id="ARBA00022723"/>
    </source>
</evidence>
<dbReference type="InterPro" id="IPR001128">
    <property type="entry name" value="Cyt_P450"/>
</dbReference>
<evidence type="ECO:0000256" key="9">
    <source>
        <dbReference type="ARBA" id="ARBA00023002"/>
    </source>
</evidence>
<dbReference type="Pfam" id="PF00067">
    <property type="entry name" value="p450"/>
    <property type="match status" value="1"/>
</dbReference>
<dbReference type="InterPro" id="IPR036396">
    <property type="entry name" value="Cyt_P450_sf"/>
</dbReference>
<evidence type="ECO:0000256" key="6">
    <source>
        <dbReference type="ARBA" id="ARBA00022692"/>
    </source>
</evidence>
<comment type="caution">
    <text evidence="14">The sequence shown here is derived from an EMBL/GenBank/DDBJ whole genome shotgun (WGS) entry which is preliminary data.</text>
</comment>
<keyword evidence="11" id="KW-0503">Monooxygenase</keyword>
<dbReference type="STRING" id="71717.A0A4Y7TGU4"/>
<feature type="transmembrane region" description="Helical" evidence="13">
    <location>
        <begin position="205"/>
        <end position="231"/>
    </location>
</feature>
<comment type="similarity">
    <text evidence="4">Belongs to the cytochrome P450 family.</text>
</comment>
<evidence type="ECO:0000256" key="11">
    <source>
        <dbReference type="ARBA" id="ARBA00023033"/>
    </source>
</evidence>
<comment type="cofactor">
    <cofactor evidence="1">
        <name>heme</name>
        <dbReference type="ChEBI" id="CHEBI:30413"/>
    </cofactor>
</comment>
<evidence type="ECO:0000256" key="8">
    <source>
        <dbReference type="ARBA" id="ARBA00022989"/>
    </source>
</evidence>
<gene>
    <name evidence="14" type="ORF">FA13DRAFT_1731215</name>
</gene>
<dbReference type="GO" id="GO:0005506">
    <property type="term" value="F:iron ion binding"/>
    <property type="evidence" value="ECO:0007669"/>
    <property type="project" value="InterPro"/>
</dbReference>